<feature type="compositionally biased region" description="Polar residues" evidence="1">
    <location>
        <begin position="618"/>
        <end position="630"/>
    </location>
</feature>
<dbReference type="InterPro" id="IPR009057">
    <property type="entry name" value="Homeodomain-like_sf"/>
</dbReference>
<feature type="region of interest" description="Disordered" evidence="1">
    <location>
        <begin position="602"/>
        <end position="858"/>
    </location>
</feature>
<feature type="compositionally biased region" description="Low complexity" evidence="1">
    <location>
        <begin position="776"/>
        <end position="792"/>
    </location>
</feature>
<dbReference type="GeneID" id="115413731"/>
<feature type="compositionally biased region" description="Basic residues" evidence="1">
    <location>
        <begin position="756"/>
        <end position="769"/>
    </location>
</feature>
<keyword evidence="5" id="KW-1185">Reference proteome</keyword>
<dbReference type="InterPro" id="IPR017884">
    <property type="entry name" value="SANT_dom"/>
</dbReference>
<feature type="region of interest" description="Disordered" evidence="1">
    <location>
        <begin position="896"/>
        <end position="929"/>
    </location>
</feature>
<feature type="region of interest" description="Disordered" evidence="1">
    <location>
        <begin position="510"/>
        <end position="559"/>
    </location>
</feature>
<dbReference type="GO" id="GO:0000775">
    <property type="term" value="C:chromosome, centromeric region"/>
    <property type="evidence" value="ECO:0007669"/>
    <property type="project" value="TreeGrafter"/>
</dbReference>
<dbReference type="InParanoid" id="A0A673ASS0"/>
<gene>
    <name evidence="4" type="primary">mis18bp1</name>
</gene>
<feature type="domain" description="Myb-like" evidence="2">
    <location>
        <begin position="851"/>
        <end position="900"/>
    </location>
</feature>
<dbReference type="CDD" id="cd00167">
    <property type="entry name" value="SANT"/>
    <property type="match status" value="1"/>
</dbReference>
<dbReference type="InterPro" id="IPR015216">
    <property type="entry name" value="SANTA"/>
</dbReference>
<feature type="compositionally biased region" description="Basic and acidic residues" evidence="1">
    <location>
        <begin position="698"/>
        <end position="709"/>
    </location>
</feature>
<dbReference type="OrthoDB" id="118550at2759"/>
<organism evidence="4 5">
    <name type="scientific">Sphaeramia orbicularis</name>
    <name type="common">orbiculate cardinalfish</name>
    <dbReference type="NCBI Taxonomy" id="375764"/>
    <lineage>
        <taxon>Eukaryota</taxon>
        <taxon>Metazoa</taxon>
        <taxon>Chordata</taxon>
        <taxon>Craniata</taxon>
        <taxon>Vertebrata</taxon>
        <taxon>Euteleostomi</taxon>
        <taxon>Actinopterygii</taxon>
        <taxon>Neopterygii</taxon>
        <taxon>Teleostei</taxon>
        <taxon>Neoteleostei</taxon>
        <taxon>Acanthomorphata</taxon>
        <taxon>Gobiaria</taxon>
        <taxon>Kurtiformes</taxon>
        <taxon>Apogonoidei</taxon>
        <taxon>Apogonidae</taxon>
        <taxon>Apogoninae</taxon>
        <taxon>Sphaeramia</taxon>
    </lineage>
</organism>
<dbReference type="Gene3D" id="1.10.10.60">
    <property type="entry name" value="Homeodomain-like"/>
    <property type="match status" value="1"/>
</dbReference>
<feature type="compositionally biased region" description="Basic and acidic residues" evidence="1">
    <location>
        <begin position="330"/>
        <end position="339"/>
    </location>
</feature>
<dbReference type="InterPro" id="IPR039110">
    <property type="entry name" value="KNL2-like"/>
</dbReference>
<dbReference type="RefSeq" id="XP_029982639.1">
    <property type="nucleotide sequence ID" value="XM_030126779.1"/>
</dbReference>
<feature type="compositionally biased region" description="Polar residues" evidence="1">
    <location>
        <begin position="834"/>
        <end position="851"/>
    </location>
</feature>
<dbReference type="PROSITE" id="PS50090">
    <property type="entry name" value="MYB_LIKE"/>
    <property type="match status" value="1"/>
</dbReference>
<dbReference type="Pfam" id="PF09133">
    <property type="entry name" value="SANTA"/>
    <property type="match status" value="1"/>
</dbReference>
<dbReference type="Pfam" id="PF00249">
    <property type="entry name" value="Myb_DNA-binding"/>
    <property type="match status" value="1"/>
</dbReference>
<protein>
    <submittedName>
        <fullName evidence="4">Uncharacterized protein</fullName>
    </submittedName>
</protein>
<sequence length="1099" mass="124328">MASYYHLIHQSKKHVESPAKVFAKLKSKVQRETYESTVGGKDAQCNVREKHGSNFHTPRRRRISDEFKENQREGNIHGEVKALTLSPIRSPQKGLGFLYSEFDTRPVEELPFLSETGHTLTSRNGCTPTKRAFLESTTLSYQPSNEIRPEQPLIRHLDGFTVQTQSPENKVSSRRNVFKTDSAPHCRTLSADTGVSAVKMRLRKRKLEPRELNEVSNRAEEGKCQPKERKTTAAFIDDSTFTDDSETCPIPSEPMFAIPAQPAKPRSKVGLDRFPLMSPAKMFAYMKERESKRGQTEVPKVSNTTRKLFDDADHQCQPRDEPDSTVSQPDRTDDMHFGDACENMPSASLTKIESSDNQSDIHPPDSEPPSAVPSQPVLVEDPLVLNSPRVSIPKKPDEMVKHNKWFQHATFPTESVIYLKKWFLRKGQRGLFVDGIHGEENIPWNSNFIVERVSSSVLKTVSGRVYILVGKMNLSMKSEFPKWFLKKFARGFPPDWKTLYEMFLSKEKTKTKGESKSRPKKKTETSAINRSVQPSRQKPLKTPDSCNSSAVSNTKTSRSGRLIKPPLEYWKGGRVILDAQMNVTIHECYNTSICSPHITATVTTKSSKKPSQGILPWTESNEPCDSTGDTEPSAVLRKVKPPPRKCNQIKGNLEEKPSSPPEPSEEAVTHQNNNPKNWSDRITRSRHKSQRTFYMDSASKKQSEPEKSSKQRSKKQTPDTDRTTMKSRRWAVLTESPTGSESTSPNLSADYDSSSKGKKRGKVLYRKKGANVLKKSQPSYVSSSQSESSGNSGKEQRKKSQKRVTKNHTVPREADNKRSKHTKTSAPPQHLPKFTQSTKTQRGSKGNTNILQEEDEDKWTEDELMKLKEAVSYYPKHIGGYWARVAQMVGTRSAEECHNQQTSMGSLKTPTKKDKTKRKKAEPPKDPAAQHPIISARVGTLKRKQQVRNFLESMPKENVDDAFSSAHMQGKRFEMPSMCPSEDHDFAMSDLEPWTPMSTGIPEAKTPQCLHISPGMMGSPSRTLDDKYVYQLQKRMKKKYFNVHAPAAKSLTPTPSVKRTMKRCGNTENSFVVWEMFPDKEDALSESGEEEDFYFSNDD</sequence>
<dbReference type="AlphaFoldDB" id="A0A673ASS0"/>
<dbReference type="SUPFAM" id="SSF46689">
    <property type="entry name" value="Homeodomain-like"/>
    <property type="match status" value="1"/>
</dbReference>
<dbReference type="SMART" id="SM00717">
    <property type="entry name" value="SANT"/>
    <property type="match status" value="1"/>
</dbReference>
<feature type="compositionally biased region" description="Polar residues" evidence="1">
    <location>
        <begin position="544"/>
        <end position="559"/>
    </location>
</feature>
<reference evidence="4" key="1">
    <citation type="submission" date="2019-06" db="EMBL/GenBank/DDBJ databases">
        <authorList>
            <consortium name="Wellcome Sanger Institute Data Sharing"/>
        </authorList>
    </citation>
    <scope>NUCLEOTIDE SEQUENCE [LARGE SCALE GENOMIC DNA]</scope>
</reference>
<dbReference type="PANTHER" id="PTHR16124">
    <property type="entry name" value="MIS18-BINDING PROTEIN 1"/>
    <property type="match status" value="1"/>
</dbReference>
<feature type="compositionally biased region" description="Polar residues" evidence="1">
    <location>
        <begin position="525"/>
        <end position="536"/>
    </location>
</feature>
<reference evidence="4" key="3">
    <citation type="submission" date="2025-09" db="UniProtKB">
        <authorList>
            <consortium name="Ensembl"/>
        </authorList>
    </citation>
    <scope>IDENTIFICATION</scope>
</reference>
<dbReference type="Proteomes" id="UP000472271">
    <property type="component" value="Chromosome 22"/>
</dbReference>
<dbReference type="InterPro" id="IPR001005">
    <property type="entry name" value="SANT/Myb"/>
</dbReference>
<evidence type="ECO:0000313" key="5">
    <source>
        <dbReference type="Proteomes" id="UP000472271"/>
    </source>
</evidence>
<feature type="compositionally biased region" description="Polar residues" evidence="1">
    <location>
        <begin position="345"/>
        <end position="360"/>
    </location>
</feature>
<dbReference type="PROSITE" id="PS51293">
    <property type="entry name" value="SANT"/>
    <property type="match status" value="1"/>
</dbReference>
<evidence type="ECO:0000259" key="3">
    <source>
        <dbReference type="PROSITE" id="PS51293"/>
    </source>
</evidence>
<evidence type="ECO:0000313" key="4">
    <source>
        <dbReference type="Ensembl" id="ENSSORP00005032631.1"/>
    </source>
</evidence>
<feature type="compositionally biased region" description="Basic and acidic residues" evidence="1">
    <location>
        <begin position="307"/>
        <end position="322"/>
    </location>
</feature>
<evidence type="ECO:0000259" key="2">
    <source>
        <dbReference type="PROSITE" id="PS50090"/>
    </source>
</evidence>
<dbReference type="CTD" id="55320"/>
<feature type="region of interest" description="Disordered" evidence="1">
    <location>
        <begin position="288"/>
        <end position="375"/>
    </location>
</feature>
<proteinExistence type="predicted"/>
<feature type="domain" description="SANT" evidence="3">
    <location>
        <begin position="854"/>
        <end position="897"/>
    </location>
</feature>
<feature type="compositionally biased region" description="Basic residues" evidence="1">
    <location>
        <begin position="796"/>
        <end position="806"/>
    </location>
</feature>
<evidence type="ECO:0000256" key="1">
    <source>
        <dbReference type="SAM" id="MobiDB-lite"/>
    </source>
</evidence>
<name>A0A673ASS0_9TELE</name>
<dbReference type="FunCoup" id="A0A673ASS0">
    <property type="interactions" value="848"/>
</dbReference>
<feature type="compositionally biased region" description="Low complexity" evidence="1">
    <location>
        <begin position="734"/>
        <end position="745"/>
    </location>
</feature>
<accession>A0A673ASS0</accession>
<dbReference type="PANTHER" id="PTHR16124:SF3">
    <property type="entry name" value="MIS18-BINDING PROTEIN 1"/>
    <property type="match status" value="1"/>
</dbReference>
<dbReference type="Ensembl" id="ENSSORT00005033528.1">
    <property type="protein sequence ID" value="ENSSORP00005032631.1"/>
    <property type="gene ID" value="ENSSORG00005015487.1"/>
</dbReference>
<reference evidence="4" key="2">
    <citation type="submission" date="2025-08" db="UniProtKB">
        <authorList>
            <consortium name="Ensembl"/>
        </authorList>
    </citation>
    <scope>IDENTIFICATION</scope>
</reference>